<organism evidence="1 2">
    <name type="scientific">Budvicia aquatica</name>
    <dbReference type="NCBI Taxonomy" id="82979"/>
    <lineage>
        <taxon>Bacteria</taxon>
        <taxon>Pseudomonadati</taxon>
        <taxon>Pseudomonadota</taxon>
        <taxon>Gammaproteobacteria</taxon>
        <taxon>Enterobacterales</taxon>
        <taxon>Budviciaceae</taxon>
        <taxon>Budvicia</taxon>
    </lineage>
</organism>
<evidence type="ECO:0000313" key="2">
    <source>
        <dbReference type="Proteomes" id="UP000373449"/>
    </source>
</evidence>
<name>A0A484ZE90_9GAMM</name>
<reference evidence="1 2" key="1">
    <citation type="submission" date="2019-03" db="EMBL/GenBank/DDBJ databases">
        <authorList>
            <consortium name="Pathogen Informatics"/>
        </authorList>
    </citation>
    <scope>NUCLEOTIDE SEQUENCE [LARGE SCALE GENOMIC DNA]</scope>
    <source>
        <strain evidence="1 2">NCTC12282</strain>
    </source>
</reference>
<dbReference type="AlphaFoldDB" id="A0A484ZE90"/>
<dbReference type="Proteomes" id="UP000373449">
    <property type="component" value="Unassembled WGS sequence"/>
</dbReference>
<evidence type="ECO:0000313" key="1">
    <source>
        <dbReference type="EMBL" id="VFS45941.1"/>
    </source>
</evidence>
<gene>
    <name evidence="1" type="ORF">NCTC12282_00828</name>
</gene>
<dbReference type="PANTHER" id="PTHR47923">
    <property type="entry name" value="INSERTION ELEMENT IS1 1 PROTEIN INSA-RELATED"/>
    <property type="match status" value="1"/>
</dbReference>
<dbReference type="InterPro" id="IPR051252">
    <property type="entry name" value="IS1_transposase_InsA"/>
</dbReference>
<sequence>MLLQSFLQPQVKCRYCNKTEYTKRHGKSRAGLSRYFCKSCNKTFQIRYIYKGNENKMIQATGTVPALKLS</sequence>
<accession>A0A484ZE90</accession>
<protein>
    <submittedName>
        <fullName evidence="1">Transposase and inactivated derivatives</fullName>
    </submittedName>
</protein>
<dbReference type="PANTHER" id="PTHR47923:SF1">
    <property type="entry name" value="INSERTION ELEMENT IS1 1 PROTEIN INSA-RELATED"/>
    <property type="match status" value="1"/>
</dbReference>
<dbReference type="RefSeq" id="WP_428829259.1">
    <property type="nucleotide sequence ID" value="NZ_CAADJA010000002.1"/>
</dbReference>
<dbReference type="EMBL" id="CAADJA010000002">
    <property type="protein sequence ID" value="VFS45941.1"/>
    <property type="molecule type" value="Genomic_DNA"/>
</dbReference>
<dbReference type="GO" id="GO:0006313">
    <property type="term" value="P:DNA transposition"/>
    <property type="evidence" value="ECO:0007669"/>
    <property type="project" value="TreeGrafter"/>
</dbReference>
<proteinExistence type="predicted"/>